<keyword evidence="4" id="KW-1185">Reference proteome</keyword>
<dbReference type="AlphaFoldDB" id="A0A6B2M4Y1"/>
<proteinExistence type="predicted"/>
<keyword evidence="1" id="KW-0732">Signal</keyword>
<name>A0A6B2M4Y1_9BACT</name>
<dbReference type="SUPFAM" id="SSF74653">
    <property type="entry name" value="TolA/TonB C-terminal domain"/>
    <property type="match status" value="1"/>
</dbReference>
<dbReference type="RefSeq" id="WP_163966962.1">
    <property type="nucleotide sequence ID" value="NZ_JAAGNX010000003.1"/>
</dbReference>
<dbReference type="Proteomes" id="UP000478417">
    <property type="component" value="Unassembled WGS sequence"/>
</dbReference>
<dbReference type="InterPro" id="IPR037682">
    <property type="entry name" value="TonB_C"/>
</dbReference>
<dbReference type="Pfam" id="PF03544">
    <property type="entry name" value="TonB_C"/>
    <property type="match status" value="1"/>
</dbReference>
<dbReference type="Gene3D" id="3.30.1150.10">
    <property type="match status" value="1"/>
</dbReference>
<evidence type="ECO:0000256" key="1">
    <source>
        <dbReference type="SAM" id="SignalP"/>
    </source>
</evidence>
<organism evidence="3 4">
    <name type="scientific">Oceanipulchritudo coccoides</name>
    <dbReference type="NCBI Taxonomy" id="2706888"/>
    <lineage>
        <taxon>Bacteria</taxon>
        <taxon>Pseudomonadati</taxon>
        <taxon>Verrucomicrobiota</taxon>
        <taxon>Opitutia</taxon>
        <taxon>Puniceicoccales</taxon>
        <taxon>Oceanipulchritudinaceae</taxon>
        <taxon>Oceanipulchritudo</taxon>
    </lineage>
</organism>
<evidence type="ECO:0000259" key="2">
    <source>
        <dbReference type="Pfam" id="PF03544"/>
    </source>
</evidence>
<feature type="chain" id="PRO_5025520942" description="TonB C-terminal domain-containing protein" evidence="1">
    <location>
        <begin position="19"/>
        <end position="240"/>
    </location>
</feature>
<protein>
    <recommendedName>
        <fullName evidence="2">TonB C-terminal domain-containing protein</fullName>
    </recommendedName>
</protein>
<dbReference type="GO" id="GO:0055085">
    <property type="term" value="P:transmembrane transport"/>
    <property type="evidence" value="ECO:0007669"/>
    <property type="project" value="InterPro"/>
</dbReference>
<feature type="signal peptide" evidence="1">
    <location>
        <begin position="1"/>
        <end position="18"/>
    </location>
</feature>
<evidence type="ECO:0000313" key="4">
    <source>
        <dbReference type="Proteomes" id="UP000478417"/>
    </source>
</evidence>
<feature type="domain" description="TonB C-terminal" evidence="2">
    <location>
        <begin position="169"/>
        <end position="240"/>
    </location>
</feature>
<sequence length="240" mass="26116">MKKLPYILLTLLVTQVLAPPLPAGSEGYHPPVAETFPDLLMPVNLRHLNIRNPSVTAIVRIGTDGEILDHVVISASHAQLIGPAERALKFARFQPAHDETGTLVADLNLEVHFRDPGREIAGTIAMSVTDHIDENIQGLAHTQPAMQMSLPDELDKPLSVSGDGEILVPVDADDQPVKGRAVIELYVDAQGIPRLPKILVSDHPAITKAALHRIEGLRFEPPTRNGLPTVVKARLPFNFD</sequence>
<comment type="caution">
    <text evidence="3">The sequence shown here is derived from an EMBL/GenBank/DDBJ whole genome shotgun (WGS) entry which is preliminary data.</text>
</comment>
<accession>A0A6B2M4Y1</accession>
<reference evidence="3 4" key="1">
    <citation type="submission" date="2020-02" db="EMBL/GenBank/DDBJ databases">
        <title>Albibacoteraceae fam. nov., the first described family within the subdivision 4 Verrucomicrobia.</title>
        <authorList>
            <person name="Xi F."/>
        </authorList>
    </citation>
    <scope>NUCLEOTIDE SEQUENCE [LARGE SCALE GENOMIC DNA]</scope>
    <source>
        <strain evidence="3 4">CK1056</strain>
    </source>
</reference>
<gene>
    <name evidence="3" type="ORF">G0Q06_13200</name>
</gene>
<dbReference type="EMBL" id="JAAGNX010000003">
    <property type="protein sequence ID" value="NDV63416.1"/>
    <property type="molecule type" value="Genomic_DNA"/>
</dbReference>
<evidence type="ECO:0000313" key="3">
    <source>
        <dbReference type="EMBL" id="NDV63416.1"/>
    </source>
</evidence>